<comment type="subcellular location">
    <subcellularLocation>
        <location evidence="1">Membrane</location>
        <topology evidence="1">Multi-pass membrane protein</topology>
    </subcellularLocation>
</comment>
<name>A0A964UJJ8_9ACTN</name>
<gene>
    <name evidence="7" type="ORF">GUY60_02615</name>
</gene>
<evidence type="ECO:0000256" key="1">
    <source>
        <dbReference type="ARBA" id="ARBA00004141"/>
    </source>
</evidence>
<keyword evidence="3 5" id="KW-1133">Transmembrane helix</keyword>
<accession>A0A964UJJ8</accession>
<dbReference type="Pfam" id="PF12698">
    <property type="entry name" value="ABC2_membrane_3"/>
    <property type="match status" value="1"/>
</dbReference>
<organism evidence="7 8">
    <name type="scientific">Streptomyces boluensis</name>
    <dbReference type="NCBI Taxonomy" id="1775135"/>
    <lineage>
        <taxon>Bacteria</taxon>
        <taxon>Bacillati</taxon>
        <taxon>Actinomycetota</taxon>
        <taxon>Actinomycetes</taxon>
        <taxon>Kitasatosporales</taxon>
        <taxon>Streptomycetaceae</taxon>
        <taxon>Streptomyces</taxon>
    </lineage>
</organism>
<feature type="transmembrane region" description="Helical" evidence="5">
    <location>
        <begin position="173"/>
        <end position="196"/>
    </location>
</feature>
<evidence type="ECO:0000313" key="7">
    <source>
        <dbReference type="EMBL" id="NBE50339.1"/>
    </source>
</evidence>
<dbReference type="InterPro" id="IPR013525">
    <property type="entry name" value="ABC2_TM"/>
</dbReference>
<feature type="transmembrane region" description="Helical" evidence="5">
    <location>
        <begin position="28"/>
        <end position="49"/>
    </location>
</feature>
<keyword evidence="8" id="KW-1185">Reference proteome</keyword>
<feature type="domain" description="ABC-2 type transporter transmembrane" evidence="6">
    <location>
        <begin position="88"/>
        <end position="218"/>
    </location>
</feature>
<evidence type="ECO:0000256" key="4">
    <source>
        <dbReference type="ARBA" id="ARBA00023136"/>
    </source>
</evidence>
<dbReference type="AlphaFoldDB" id="A0A964UJJ8"/>
<feature type="transmembrane region" description="Helical" evidence="5">
    <location>
        <begin position="127"/>
        <end position="153"/>
    </location>
</feature>
<evidence type="ECO:0000256" key="3">
    <source>
        <dbReference type="ARBA" id="ARBA00022989"/>
    </source>
</evidence>
<dbReference type="OrthoDB" id="3579673at2"/>
<protein>
    <submittedName>
        <fullName evidence="7">ABC transporter permease</fullName>
    </submittedName>
</protein>
<keyword evidence="4 5" id="KW-0472">Membrane</keyword>
<dbReference type="RefSeq" id="WP_161693296.1">
    <property type="nucleotide sequence ID" value="NZ_JAAAHS010000009.1"/>
</dbReference>
<evidence type="ECO:0000313" key="8">
    <source>
        <dbReference type="Proteomes" id="UP000598297"/>
    </source>
</evidence>
<proteinExistence type="predicted"/>
<sequence length="329" mass="35511">MSSSLLKGPRTSLLKGPRWTELRLHRTALRTTLIALVLAAAVTAFVRWAASAYPPVEGACDGVCEPTFLGFANGEHLLGEATVQASHALLLLPLLIGVFIAGPFTARELESGTHQLAWTQSVTPTRWLASRLATATTLAVATALVLMAIFRFGASDLLGAWNMNWPDRGVYEATGPALVAYCLFAVAVGTLVGLLVRRTLLAASLTALVTGTVLAVLGSVRWQLWPVVQASGPATTMEPHWMKVLPRGAFMTDVGVTNAAGERFIARQCTPDQMAHFPCPSDTRIAGWFLDYHPRSHFWYTQFIESGIVLVLAAAAAYAAFRVLRRRTA</sequence>
<evidence type="ECO:0000256" key="2">
    <source>
        <dbReference type="ARBA" id="ARBA00022692"/>
    </source>
</evidence>
<comment type="caution">
    <text evidence="7">The sequence shown here is derived from an EMBL/GenBank/DDBJ whole genome shotgun (WGS) entry which is preliminary data.</text>
</comment>
<feature type="transmembrane region" description="Helical" evidence="5">
    <location>
        <begin position="298"/>
        <end position="321"/>
    </location>
</feature>
<feature type="transmembrane region" description="Helical" evidence="5">
    <location>
        <begin position="203"/>
        <end position="224"/>
    </location>
</feature>
<evidence type="ECO:0000256" key="5">
    <source>
        <dbReference type="SAM" id="Phobius"/>
    </source>
</evidence>
<dbReference type="Proteomes" id="UP000598297">
    <property type="component" value="Unassembled WGS sequence"/>
</dbReference>
<reference evidence="7" key="1">
    <citation type="submission" date="2020-01" db="EMBL/GenBank/DDBJ databases">
        <title>Whole-genome analyses of novel actinobacteria.</title>
        <authorList>
            <person name="Sahin N."/>
        </authorList>
    </citation>
    <scope>NUCLEOTIDE SEQUENCE</scope>
    <source>
        <strain evidence="7">YC537</strain>
    </source>
</reference>
<feature type="transmembrane region" description="Helical" evidence="5">
    <location>
        <begin position="85"/>
        <end position="106"/>
    </location>
</feature>
<keyword evidence="2 5" id="KW-0812">Transmembrane</keyword>
<dbReference type="EMBL" id="JAAAHS010000009">
    <property type="protein sequence ID" value="NBE50339.1"/>
    <property type="molecule type" value="Genomic_DNA"/>
</dbReference>
<evidence type="ECO:0000259" key="6">
    <source>
        <dbReference type="Pfam" id="PF12698"/>
    </source>
</evidence>